<dbReference type="PANTHER" id="PTHR21581:SF6">
    <property type="entry name" value="TRAFFICKING PROTEIN PARTICLE COMPLEX SUBUNIT 12"/>
    <property type="match status" value="1"/>
</dbReference>
<reference evidence="13" key="1">
    <citation type="submission" date="2016-10" db="EMBL/GenBank/DDBJ databases">
        <authorList>
            <person name="Wegmann U."/>
        </authorList>
    </citation>
    <scope>NUCLEOTIDE SEQUENCE [LARGE SCALE GENOMIC DNA]</scope>
</reference>
<evidence type="ECO:0000256" key="9">
    <source>
        <dbReference type="RuleBase" id="RU004016"/>
    </source>
</evidence>
<keyword evidence="2 10" id="KW-0732">Signal</keyword>
<evidence type="ECO:0000313" key="13">
    <source>
        <dbReference type="Proteomes" id="UP000186323"/>
    </source>
</evidence>
<dbReference type="GO" id="GO:0071555">
    <property type="term" value="P:cell wall organization"/>
    <property type="evidence" value="ECO:0007669"/>
    <property type="project" value="UniProtKB-KW"/>
</dbReference>
<protein>
    <submittedName>
        <fullName evidence="12">D-alanyl-D-alanine carboxypeptidase</fullName>
        <ecNumber evidence="12">3.4.16.4</ecNumber>
    </submittedName>
</protein>
<feature type="binding site" evidence="8">
    <location>
        <position position="221"/>
    </location>
    <ligand>
        <name>substrate</name>
    </ligand>
</feature>
<organism evidence="12 13">
    <name type="scientific">Desulfovibrio piger</name>
    <dbReference type="NCBI Taxonomy" id="901"/>
    <lineage>
        <taxon>Bacteria</taxon>
        <taxon>Pseudomonadati</taxon>
        <taxon>Thermodesulfobacteriota</taxon>
        <taxon>Desulfovibrionia</taxon>
        <taxon>Desulfovibrionales</taxon>
        <taxon>Desulfovibrionaceae</taxon>
        <taxon>Desulfovibrio</taxon>
    </lineage>
</organism>
<dbReference type="InterPro" id="IPR018044">
    <property type="entry name" value="Peptidase_S11"/>
</dbReference>
<dbReference type="GO" id="GO:0009002">
    <property type="term" value="F:serine-type D-Ala-D-Ala carboxypeptidase activity"/>
    <property type="evidence" value="ECO:0007669"/>
    <property type="project" value="UniProtKB-EC"/>
</dbReference>
<keyword evidence="6" id="KW-0961">Cell wall biogenesis/degradation</keyword>
<dbReference type="PRINTS" id="PR00725">
    <property type="entry name" value="DADACBPTASE1"/>
</dbReference>
<dbReference type="Proteomes" id="UP000186323">
    <property type="component" value="Chromosome I"/>
</dbReference>
<evidence type="ECO:0000256" key="4">
    <source>
        <dbReference type="ARBA" id="ARBA00022960"/>
    </source>
</evidence>
<dbReference type="RefSeq" id="WP_083575246.1">
    <property type="nucleotide sequence ID" value="NZ_CALJDE010000062.1"/>
</dbReference>
<evidence type="ECO:0000256" key="5">
    <source>
        <dbReference type="ARBA" id="ARBA00022984"/>
    </source>
</evidence>
<sequence>MHHSPSLPGRWLCVLLLVLAMLSLPAGADAARRARAAVMINLNTGKVLYEYNPNLSIPPASLTKVMTMYVVMDRIKMGRLKRTTSIRVHPTARVGGSSMRLRPRQKVTVDQLLTGMAVASGNDAAMAISQHISGNSRNFTHLMNHKARQLGMTRTVFKNPTGLPAAGQRTTARDMATLARAYLRSHPQAMRYHSLRSFRFNGRTLGATNTLLGIPGVDGLKTGWTVASGYNIIVTARRGKTRLLVVVMGGRSRAARDMVARSLIEAGFKSPASPKQVRRLMRGVL</sequence>
<dbReference type="PANTHER" id="PTHR21581">
    <property type="entry name" value="D-ALANYL-D-ALANINE CARBOXYPEPTIDASE"/>
    <property type="match status" value="1"/>
</dbReference>
<dbReference type="InterPro" id="IPR012338">
    <property type="entry name" value="Beta-lactam/transpept-like"/>
</dbReference>
<dbReference type="KEGG" id="dpg:DESPIGER_0362"/>
<accession>A0A1K1LC02</accession>
<dbReference type="Pfam" id="PF00768">
    <property type="entry name" value="Peptidase_S11"/>
    <property type="match status" value="1"/>
</dbReference>
<keyword evidence="12" id="KW-0121">Carboxypeptidase</keyword>
<keyword evidence="5" id="KW-0573">Peptidoglycan synthesis</keyword>
<gene>
    <name evidence="12" type="ORF">DESPIGER_0362</name>
</gene>
<keyword evidence="13" id="KW-1185">Reference proteome</keyword>
<comment type="similarity">
    <text evidence="1 9">Belongs to the peptidase S11 family.</text>
</comment>
<dbReference type="GO" id="GO:0008360">
    <property type="term" value="P:regulation of cell shape"/>
    <property type="evidence" value="ECO:0007669"/>
    <property type="project" value="UniProtKB-KW"/>
</dbReference>
<proteinExistence type="inferred from homology"/>
<evidence type="ECO:0000256" key="8">
    <source>
        <dbReference type="PIRSR" id="PIRSR618044-2"/>
    </source>
</evidence>
<evidence type="ECO:0000256" key="2">
    <source>
        <dbReference type="ARBA" id="ARBA00022729"/>
    </source>
</evidence>
<dbReference type="SUPFAM" id="SSF56601">
    <property type="entry name" value="beta-lactamase/transpeptidase-like"/>
    <property type="match status" value="1"/>
</dbReference>
<evidence type="ECO:0000259" key="11">
    <source>
        <dbReference type="Pfam" id="PF00768"/>
    </source>
</evidence>
<dbReference type="Gene3D" id="3.40.710.10">
    <property type="entry name" value="DD-peptidase/beta-lactamase superfamily"/>
    <property type="match status" value="1"/>
</dbReference>
<feature type="signal peptide" evidence="10">
    <location>
        <begin position="1"/>
        <end position="28"/>
    </location>
</feature>
<dbReference type="InterPro" id="IPR001967">
    <property type="entry name" value="Peptidase_S11_N"/>
</dbReference>
<feature type="domain" description="Peptidase S11 D-alanyl-D-alanine carboxypeptidase A N-terminal" evidence="11">
    <location>
        <begin position="31"/>
        <end position="251"/>
    </location>
</feature>
<dbReference type="GO" id="GO:0006508">
    <property type="term" value="P:proteolysis"/>
    <property type="evidence" value="ECO:0007669"/>
    <property type="project" value="InterPro"/>
</dbReference>
<evidence type="ECO:0000256" key="10">
    <source>
        <dbReference type="SAM" id="SignalP"/>
    </source>
</evidence>
<dbReference type="EMBL" id="LT630450">
    <property type="protein sequence ID" value="SFV72252.1"/>
    <property type="molecule type" value="Genomic_DNA"/>
</dbReference>
<feature type="active site" description="Acyl-ester intermediate" evidence="7">
    <location>
        <position position="61"/>
    </location>
</feature>
<evidence type="ECO:0000256" key="3">
    <source>
        <dbReference type="ARBA" id="ARBA00022801"/>
    </source>
</evidence>
<dbReference type="EC" id="3.4.16.4" evidence="12"/>
<evidence type="ECO:0000313" key="12">
    <source>
        <dbReference type="EMBL" id="SFV72252.1"/>
    </source>
</evidence>
<dbReference type="AlphaFoldDB" id="A0A1K1LC02"/>
<evidence type="ECO:0000256" key="1">
    <source>
        <dbReference type="ARBA" id="ARBA00007164"/>
    </source>
</evidence>
<feature type="active site" evidence="7">
    <location>
        <position position="120"/>
    </location>
</feature>
<keyword evidence="3 12" id="KW-0378">Hydrolase</keyword>
<dbReference type="GO" id="GO:0009252">
    <property type="term" value="P:peptidoglycan biosynthetic process"/>
    <property type="evidence" value="ECO:0007669"/>
    <property type="project" value="UniProtKB-KW"/>
</dbReference>
<evidence type="ECO:0000256" key="7">
    <source>
        <dbReference type="PIRSR" id="PIRSR618044-1"/>
    </source>
</evidence>
<evidence type="ECO:0000256" key="6">
    <source>
        <dbReference type="ARBA" id="ARBA00023316"/>
    </source>
</evidence>
<dbReference type="OrthoDB" id="9795979at2"/>
<keyword evidence="12" id="KW-0645">Protease</keyword>
<name>A0A1K1LC02_9BACT</name>
<feature type="active site" description="Acyl-ester intermediate" evidence="7">
    <location>
        <position position="64"/>
    </location>
</feature>
<feature type="chain" id="PRO_5012927558" evidence="10">
    <location>
        <begin position="29"/>
        <end position="285"/>
    </location>
</feature>
<keyword evidence="4" id="KW-0133">Cell shape</keyword>